<dbReference type="OrthoDB" id="9813621at2"/>
<dbReference type="EMBL" id="BBPI01000101">
    <property type="protein sequence ID" value="GAM02891.1"/>
    <property type="molecule type" value="Genomic_DNA"/>
</dbReference>
<keyword evidence="3" id="KW-1185">Reference proteome</keyword>
<comment type="caution">
    <text evidence="2">The sequence shown here is derived from an EMBL/GenBank/DDBJ whole genome shotgun (WGS) entry which is preliminary data.</text>
</comment>
<reference evidence="2 3" key="1">
    <citation type="submission" date="2014-11" db="EMBL/GenBank/DDBJ databases">
        <title>Whole genome shotgun sequence of Sphingomonas parapaucimobilis NBRC 15100.</title>
        <authorList>
            <person name="Katano-Makiyama Y."/>
            <person name="Hosoyama A."/>
            <person name="Hashimoto M."/>
            <person name="Hosoyama Y."/>
            <person name="Noguchi M."/>
            <person name="Numata M."/>
            <person name="Tsuchikane K."/>
            <person name="Hirakata S."/>
            <person name="Uohara A."/>
            <person name="Shimodaira J."/>
            <person name="Ohji S."/>
            <person name="Ichikawa N."/>
            <person name="Kimura A."/>
            <person name="Yamazoe A."/>
            <person name="Fujita N."/>
        </authorList>
    </citation>
    <scope>NUCLEOTIDE SEQUENCE [LARGE SCALE GENOMIC DNA]</scope>
    <source>
        <strain evidence="2 3">NBRC 15100</strain>
    </source>
</reference>
<organism evidence="2 3">
    <name type="scientific">Sphingomonas parapaucimobilis NBRC 15100</name>
    <dbReference type="NCBI Taxonomy" id="1219049"/>
    <lineage>
        <taxon>Bacteria</taxon>
        <taxon>Pseudomonadati</taxon>
        <taxon>Pseudomonadota</taxon>
        <taxon>Alphaproteobacteria</taxon>
        <taxon>Sphingomonadales</taxon>
        <taxon>Sphingomonadaceae</taxon>
        <taxon>Sphingomonas</taxon>
    </lineage>
</organism>
<evidence type="ECO:0000313" key="3">
    <source>
        <dbReference type="Proteomes" id="UP000032305"/>
    </source>
</evidence>
<keyword evidence="1" id="KW-1133">Transmembrane helix</keyword>
<sequence length="98" mass="10634">MQLIHNLRRIDSRVLRNFVWALLTCVLLVPALAMPFTSEVDWNLVDFVFAAILLGTIGVACEYAPRLSAPPAVRGLIVIGIVAVVCAIWADAAVGIFD</sequence>
<feature type="transmembrane region" description="Helical" evidence="1">
    <location>
        <begin position="76"/>
        <end position="97"/>
    </location>
</feature>
<keyword evidence="1" id="KW-0472">Membrane</keyword>
<dbReference type="AlphaFoldDB" id="A0A0A1WD33"/>
<feature type="transmembrane region" description="Helical" evidence="1">
    <location>
        <begin position="43"/>
        <end position="64"/>
    </location>
</feature>
<evidence type="ECO:0000256" key="1">
    <source>
        <dbReference type="SAM" id="Phobius"/>
    </source>
</evidence>
<gene>
    <name evidence="2" type="ORF">SP5_101_00260</name>
</gene>
<name>A0A0A1WD33_9SPHN</name>
<keyword evidence="1" id="KW-0812">Transmembrane</keyword>
<evidence type="ECO:0000313" key="2">
    <source>
        <dbReference type="EMBL" id="GAM02891.1"/>
    </source>
</evidence>
<accession>A0A0A1WD33</accession>
<protein>
    <submittedName>
        <fullName evidence="2">Uncharacterized protein</fullName>
    </submittedName>
</protein>
<proteinExistence type="predicted"/>
<dbReference type="Proteomes" id="UP000032305">
    <property type="component" value="Unassembled WGS sequence"/>
</dbReference>
<dbReference type="eggNOG" id="ENOG5032YSV">
    <property type="taxonomic scope" value="Bacteria"/>
</dbReference>